<accession>A0A4R6MJX8</accession>
<dbReference type="RefSeq" id="WP_133502024.1">
    <property type="nucleotide sequence ID" value="NZ_SNXC01000002.1"/>
</dbReference>
<proteinExistence type="predicted"/>
<comment type="caution">
    <text evidence="1">The sequence shown here is derived from an EMBL/GenBank/DDBJ whole genome shotgun (WGS) entry which is preliminary data.</text>
</comment>
<evidence type="ECO:0000313" key="2">
    <source>
        <dbReference type="Proteomes" id="UP000294656"/>
    </source>
</evidence>
<evidence type="ECO:0000313" key="1">
    <source>
        <dbReference type="EMBL" id="TDP01261.1"/>
    </source>
</evidence>
<sequence>MKHYILSKLNKTDSNERNTNTEFQLKTNLKNQISALLQQQMKDANSKKAASYFWGNTGWVIEQALLESHNIVEWQEDESISSYFERVLPELMRLLHKYRSSCDDPNGYGFAVVNELYLMLIERAKNHQQHVLTP</sequence>
<dbReference type="Proteomes" id="UP000294656">
    <property type="component" value="Unassembled WGS sequence"/>
</dbReference>
<gene>
    <name evidence="1" type="ORF">DFP79_0163</name>
</gene>
<protein>
    <submittedName>
        <fullName evidence="1">Uncharacterized protein</fullName>
    </submittedName>
</protein>
<dbReference type="EMBL" id="SNXC01000002">
    <property type="protein sequence ID" value="TDP01261.1"/>
    <property type="molecule type" value="Genomic_DNA"/>
</dbReference>
<keyword evidence="2" id="KW-1185">Reference proteome</keyword>
<dbReference type="OrthoDB" id="6121501at2"/>
<reference evidence="1 2" key="1">
    <citation type="submission" date="2019-03" db="EMBL/GenBank/DDBJ databases">
        <title>Genomic Encyclopedia of Type Strains, Phase III (KMG-III): the genomes of soil and plant-associated and newly described type strains.</title>
        <authorList>
            <person name="Whitman W."/>
        </authorList>
    </citation>
    <scope>NUCLEOTIDE SEQUENCE [LARGE SCALE GENOMIC DNA]</scope>
    <source>
        <strain evidence="1 2">CECT 7378</strain>
    </source>
</reference>
<organism evidence="1 2">
    <name type="scientific">Marinomonas balearica</name>
    <dbReference type="NCBI Taxonomy" id="491947"/>
    <lineage>
        <taxon>Bacteria</taxon>
        <taxon>Pseudomonadati</taxon>
        <taxon>Pseudomonadota</taxon>
        <taxon>Gammaproteobacteria</taxon>
        <taxon>Oceanospirillales</taxon>
        <taxon>Oceanospirillaceae</taxon>
        <taxon>Marinomonas</taxon>
    </lineage>
</organism>
<dbReference type="AlphaFoldDB" id="A0A4R6MJX8"/>
<name>A0A4R6MJX8_9GAMM</name>